<dbReference type="Pfam" id="PF02810">
    <property type="entry name" value="SEC-C"/>
    <property type="match status" value="1"/>
</dbReference>
<evidence type="ECO:0000256" key="1">
    <source>
        <dbReference type="ARBA" id="ARBA00002521"/>
    </source>
</evidence>
<evidence type="ECO:0000256" key="3">
    <source>
        <dbReference type="ARBA" id="ARBA00022670"/>
    </source>
</evidence>
<dbReference type="Pfam" id="PF00557">
    <property type="entry name" value="Peptidase_M24"/>
    <property type="match status" value="1"/>
</dbReference>
<evidence type="ECO:0000313" key="10">
    <source>
        <dbReference type="Proteomes" id="UP000028542"/>
    </source>
</evidence>
<comment type="caution">
    <text evidence="9">The sequence shown here is derived from an EMBL/GenBank/DDBJ whole genome shotgun (WGS) entry which is preliminary data.</text>
</comment>
<evidence type="ECO:0000256" key="7">
    <source>
        <dbReference type="RuleBase" id="RU003653"/>
    </source>
</evidence>
<organism evidence="9 10">
    <name type="scientific">Clostridium sulfidigenes</name>
    <dbReference type="NCBI Taxonomy" id="318464"/>
    <lineage>
        <taxon>Bacteria</taxon>
        <taxon>Bacillati</taxon>
        <taxon>Bacillota</taxon>
        <taxon>Clostridia</taxon>
        <taxon>Eubacteriales</taxon>
        <taxon>Clostridiaceae</taxon>
        <taxon>Clostridium</taxon>
    </lineage>
</organism>
<dbReference type="PANTHER" id="PTHR43330">
    <property type="entry name" value="METHIONINE AMINOPEPTIDASE"/>
    <property type="match status" value="1"/>
</dbReference>
<evidence type="ECO:0000256" key="2">
    <source>
        <dbReference type="ARBA" id="ARBA00022438"/>
    </source>
</evidence>
<dbReference type="PRINTS" id="PR00599">
    <property type="entry name" value="MAPEPTIDASE"/>
</dbReference>
<dbReference type="NCBIfam" id="TIGR00500">
    <property type="entry name" value="met_pdase_I"/>
    <property type="match status" value="1"/>
</dbReference>
<keyword evidence="5 6" id="KW-0378">Hydrolase</keyword>
<keyword evidence="10" id="KW-1185">Reference proteome</keyword>
<dbReference type="EC" id="3.4.11.18" evidence="6 7"/>
<feature type="binding site" evidence="6">
    <location>
        <position position="217"/>
    </location>
    <ligand>
        <name>substrate</name>
    </ligand>
</feature>
<dbReference type="CDD" id="cd01086">
    <property type="entry name" value="MetAP1"/>
    <property type="match status" value="1"/>
</dbReference>
<comment type="similarity">
    <text evidence="6">Belongs to the peptidase M24A family. Methionine aminopeptidase type 1 subfamily.</text>
</comment>
<comment type="function">
    <text evidence="1 6">Removes the N-terminal methionine from nascent proteins. The N-terminal methionine is often cleaved when the second residue in the primary sequence is small and uncharged (Met-Ala-, Cys, Gly, Pro, Ser, Thr, or Val). Requires deformylation of the N(alpha)-formylated initiator methionine before it can be hydrolyzed.</text>
</comment>
<name>A0A084J8X3_9CLOT</name>
<comment type="subunit">
    <text evidence="6">Monomer.</text>
</comment>
<sequence length="288" mass="32214">MDKLNRNDSCWCGSGLKYKKCHMEQDKYLEKLSEQYGYKIPRDIIKSQKDIEGIRKSCALTKEILDMVEERITVGISTEEVNKWVHEYTVSHGAYPAPLGYHGFPKSTCVSINSVVCHGIPDEETIIKDGDIVNVDVTCILDGYYGDSNRTFLMGNVSDKARDLVQTAKECLKIGIEQIKPFNTLGDIGFAINQFATSKGYSVVYDYGGHGVGNEFHEEPFVPHIGQKGEGMILLPGMTFTVEPMINEGVPETVVLDDNWTAVTEDNKLSAQWEHTILVTEDGYEILT</sequence>
<evidence type="ECO:0000313" key="9">
    <source>
        <dbReference type="EMBL" id="KEZ85407.1"/>
    </source>
</evidence>
<evidence type="ECO:0000256" key="6">
    <source>
        <dbReference type="HAMAP-Rule" id="MF_01974"/>
    </source>
</evidence>
<dbReference type="GO" id="GO:0004239">
    <property type="term" value="F:initiator methionyl aminopeptidase activity"/>
    <property type="evidence" value="ECO:0007669"/>
    <property type="project" value="UniProtKB-UniRule"/>
</dbReference>
<dbReference type="Gene3D" id="3.90.230.10">
    <property type="entry name" value="Creatinase/methionine aminopeptidase superfamily"/>
    <property type="match status" value="1"/>
</dbReference>
<dbReference type="InterPro" id="IPR036005">
    <property type="entry name" value="Creatinase/aminopeptidase-like"/>
</dbReference>
<dbReference type="GO" id="GO:0006508">
    <property type="term" value="P:proteolysis"/>
    <property type="evidence" value="ECO:0007669"/>
    <property type="project" value="UniProtKB-KW"/>
</dbReference>
<feature type="binding site" evidence="6">
    <location>
        <position position="210"/>
    </location>
    <ligand>
        <name>a divalent metal cation</name>
        <dbReference type="ChEBI" id="CHEBI:60240"/>
        <label>2</label>
        <note>catalytic</note>
    </ligand>
</feature>
<evidence type="ECO:0000259" key="8">
    <source>
        <dbReference type="Pfam" id="PF00557"/>
    </source>
</evidence>
<keyword evidence="2 6" id="KW-0031">Aminopeptidase</keyword>
<accession>A0A084J8X3</accession>
<dbReference type="eggNOG" id="COG0024">
    <property type="taxonomic scope" value="Bacteria"/>
</dbReference>
<reference evidence="9 10" key="1">
    <citation type="submission" date="2014-07" db="EMBL/GenBank/DDBJ databases">
        <title>Draft genome of Clostridium sulfidigenes 113A isolated from sediments associated with methane hydrate from Krishna Godavari basin.</title>
        <authorList>
            <person name="Honkalas V.S."/>
            <person name="Dabir A.P."/>
            <person name="Arora P."/>
            <person name="Dhakephalkar P.K."/>
        </authorList>
    </citation>
    <scope>NUCLEOTIDE SEQUENCE [LARGE SCALE GENOMIC DNA]</scope>
    <source>
        <strain evidence="9 10">113A</strain>
    </source>
</reference>
<feature type="binding site" evidence="6">
    <location>
        <position position="147"/>
    </location>
    <ligand>
        <name>a divalent metal cation</name>
        <dbReference type="ChEBI" id="CHEBI:60240"/>
        <label>2</label>
        <note>catalytic</note>
    </ligand>
</feature>
<dbReference type="Proteomes" id="UP000028542">
    <property type="component" value="Unassembled WGS sequence"/>
</dbReference>
<feature type="binding site" evidence="6">
    <location>
        <position position="274"/>
    </location>
    <ligand>
        <name>a divalent metal cation</name>
        <dbReference type="ChEBI" id="CHEBI:60240"/>
        <label>2</label>
        <note>catalytic</note>
    </ligand>
</feature>
<feature type="binding site" evidence="6">
    <location>
        <position position="147"/>
    </location>
    <ligand>
        <name>a divalent metal cation</name>
        <dbReference type="ChEBI" id="CHEBI:60240"/>
        <label>1</label>
    </ligand>
</feature>
<feature type="binding site" evidence="6">
    <location>
        <position position="243"/>
    </location>
    <ligand>
        <name>a divalent metal cation</name>
        <dbReference type="ChEBI" id="CHEBI:60240"/>
        <label>2</label>
        <note>catalytic</note>
    </ligand>
</feature>
<evidence type="ECO:0000256" key="4">
    <source>
        <dbReference type="ARBA" id="ARBA00022723"/>
    </source>
</evidence>
<dbReference type="HAMAP" id="MF_01974">
    <property type="entry name" value="MetAP_1"/>
    <property type="match status" value="1"/>
</dbReference>
<dbReference type="InterPro" id="IPR001714">
    <property type="entry name" value="Pept_M24_MAP"/>
</dbReference>
<protein>
    <recommendedName>
        <fullName evidence="6 7">Methionine aminopeptidase</fullName>
        <shortName evidence="6">MAP</shortName>
        <shortName evidence="6">MetAP</shortName>
        <ecNumber evidence="6 7">3.4.11.18</ecNumber>
    </recommendedName>
    <alternativeName>
        <fullName evidence="6">Peptidase M</fullName>
    </alternativeName>
</protein>
<evidence type="ECO:0000256" key="5">
    <source>
        <dbReference type="ARBA" id="ARBA00022801"/>
    </source>
</evidence>
<dbReference type="InterPro" id="IPR002467">
    <property type="entry name" value="Pept_M24A_MAP1"/>
</dbReference>
<feature type="binding site" evidence="6">
    <location>
        <position position="274"/>
    </location>
    <ligand>
        <name>a divalent metal cation</name>
        <dbReference type="ChEBI" id="CHEBI:60240"/>
        <label>1</label>
    </ligand>
</feature>
<dbReference type="InterPro" id="IPR000994">
    <property type="entry name" value="Pept_M24"/>
</dbReference>
<feature type="binding site" evidence="6">
    <location>
        <position position="118"/>
    </location>
    <ligand>
        <name>substrate</name>
    </ligand>
</feature>
<feature type="binding site" evidence="6">
    <location>
        <position position="136"/>
    </location>
    <ligand>
        <name>a divalent metal cation</name>
        <dbReference type="ChEBI" id="CHEBI:60240"/>
        <label>1</label>
    </ligand>
</feature>
<dbReference type="PANTHER" id="PTHR43330:SF8">
    <property type="entry name" value="METHIONINE AMINOPEPTIDASE 1D, MITOCHONDRIAL"/>
    <property type="match status" value="1"/>
</dbReference>
<dbReference type="EMBL" id="JPMD01000036">
    <property type="protein sequence ID" value="KEZ85407.1"/>
    <property type="molecule type" value="Genomic_DNA"/>
</dbReference>
<gene>
    <name evidence="6" type="primary">map</name>
    <name evidence="9" type="ORF">IO99_14865</name>
</gene>
<dbReference type="NCBIfam" id="NF008970">
    <property type="entry name" value="PRK12318.1"/>
    <property type="match status" value="1"/>
</dbReference>
<feature type="domain" description="Peptidase M24" evidence="8">
    <location>
        <begin position="52"/>
        <end position="281"/>
    </location>
</feature>
<keyword evidence="3 6" id="KW-0645">Protease</keyword>
<dbReference type="Gene3D" id="3.10.450.50">
    <property type="match status" value="1"/>
</dbReference>
<keyword evidence="4 6" id="KW-0479">Metal-binding</keyword>
<comment type="catalytic activity">
    <reaction evidence="6 7">
        <text>Release of N-terminal amino acids, preferentially methionine, from peptides and arylamides.</text>
        <dbReference type="EC" id="3.4.11.18"/>
    </reaction>
</comment>
<comment type="cofactor">
    <cofactor evidence="6">
        <name>Co(2+)</name>
        <dbReference type="ChEBI" id="CHEBI:48828"/>
    </cofactor>
    <cofactor evidence="6">
        <name>Zn(2+)</name>
        <dbReference type="ChEBI" id="CHEBI:29105"/>
    </cofactor>
    <cofactor evidence="6">
        <name>Mn(2+)</name>
        <dbReference type="ChEBI" id="CHEBI:29035"/>
    </cofactor>
    <cofactor evidence="6">
        <name>Fe(2+)</name>
        <dbReference type="ChEBI" id="CHEBI:29033"/>
    </cofactor>
    <text evidence="6">Binds 2 divalent metal cations per subunit. Has a high-affinity and a low affinity metal-binding site. The true nature of the physiological cofactor is under debate. The enzyme is active with cobalt, zinc, manganese or divalent iron ions. Most likely, methionine aminopeptidases function as mononuclear Fe(2+)-metalloproteases under physiological conditions, and the catalytically relevant metal-binding site has been assigned to the histidine-containing high-affinity site.</text>
</comment>
<dbReference type="InterPro" id="IPR004027">
    <property type="entry name" value="SEC_C_motif"/>
</dbReference>
<dbReference type="SUPFAM" id="SSF55920">
    <property type="entry name" value="Creatinase/aminopeptidase"/>
    <property type="match status" value="1"/>
</dbReference>
<dbReference type="RefSeq" id="WP_035134616.1">
    <property type="nucleotide sequence ID" value="NZ_JPMD01000036.1"/>
</dbReference>
<dbReference type="GO" id="GO:0070006">
    <property type="term" value="F:metalloaminopeptidase activity"/>
    <property type="evidence" value="ECO:0007669"/>
    <property type="project" value="UniProtKB-UniRule"/>
</dbReference>
<dbReference type="AlphaFoldDB" id="A0A084J8X3"/>
<proteinExistence type="inferred from homology"/>
<dbReference type="GO" id="GO:0046872">
    <property type="term" value="F:metal ion binding"/>
    <property type="evidence" value="ECO:0007669"/>
    <property type="project" value="UniProtKB-UniRule"/>
</dbReference>
<dbReference type="SUPFAM" id="SSF103642">
    <property type="entry name" value="Sec-C motif"/>
    <property type="match status" value="1"/>
</dbReference>
<dbReference type="STRING" id="318464.IO99_14865"/>